<protein>
    <submittedName>
        <fullName evidence="1">CMP-N-acetylneuraminic acid synthetase</fullName>
    </submittedName>
</protein>
<name>A0A081C0Z2_VECG1</name>
<reference evidence="1" key="1">
    <citation type="journal article" date="2015" name="PeerJ">
        <title>First genomic representation of candidate bacterial phylum KSB3 points to enhanced environmental sensing as a trigger of wastewater bulking.</title>
        <authorList>
            <person name="Sekiguchi Y."/>
            <person name="Ohashi A."/>
            <person name="Parks D.H."/>
            <person name="Yamauchi T."/>
            <person name="Tyson G.W."/>
            <person name="Hugenholtz P."/>
        </authorList>
    </citation>
    <scope>NUCLEOTIDE SEQUENCE [LARGE SCALE GENOMIC DNA]</scope>
</reference>
<dbReference type="GO" id="GO:0008781">
    <property type="term" value="F:N-acylneuraminate cytidylyltransferase activity"/>
    <property type="evidence" value="ECO:0007669"/>
    <property type="project" value="TreeGrafter"/>
</dbReference>
<dbReference type="EMBL" id="DF820467">
    <property type="protein sequence ID" value="GAK58247.1"/>
    <property type="molecule type" value="Genomic_DNA"/>
</dbReference>
<dbReference type="Proteomes" id="UP000030661">
    <property type="component" value="Unassembled WGS sequence"/>
</dbReference>
<keyword evidence="2" id="KW-1185">Reference proteome</keyword>
<gene>
    <name evidence="1" type="ORF">U27_05220</name>
</gene>
<dbReference type="InterPro" id="IPR003329">
    <property type="entry name" value="Cytidylyl_trans"/>
</dbReference>
<dbReference type="AlphaFoldDB" id="A0A081C0Z2"/>
<dbReference type="CDD" id="cd02513">
    <property type="entry name" value="CMP-NeuAc_Synthase"/>
    <property type="match status" value="1"/>
</dbReference>
<dbReference type="HOGENOM" id="CLU_042930_1_1_0"/>
<dbReference type="Gene3D" id="3.90.550.10">
    <property type="entry name" value="Spore Coat Polysaccharide Biosynthesis Protein SpsA, Chain A"/>
    <property type="match status" value="1"/>
</dbReference>
<dbReference type="STRING" id="1499967.U27_05220"/>
<accession>A0A081C0Z2</accession>
<proteinExistence type="predicted"/>
<organism evidence="1">
    <name type="scientific">Vecturithrix granuli</name>
    <dbReference type="NCBI Taxonomy" id="1499967"/>
    <lineage>
        <taxon>Bacteria</taxon>
        <taxon>Candidatus Moduliflexota</taxon>
        <taxon>Candidatus Vecturitrichia</taxon>
        <taxon>Candidatus Vecturitrichales</taxon>
        <taxon>Candidatus Vecturitrichaceae</taxon>
        <taxon>Candidatus Vecturithrix</taxon>
    </lineage>
</organism>
<dbReference type="PANTHER" id="PTHR21485">
    <property type="entry name" value="HAD SUPERFAMILY MEMBERS CMAS AND KDSC"/>
    <property type="match status" value="1"/>
</dbReference>
<dbReference type="InterPro" id="IPR029044">
    <property type="entry name" value="Nucleotide-diphossugar_trans"/>
</dbReference>
<dbReference type="Pfam" id="PF02348">
    <property type="entry name" value="CTP_transf_3"/>
    <property type="match status" value="1"/>
</dbReference>
<dbReference type="SUPFAM" id="SSF53448">
    <property type="entry name" value="Nucleotide-diphospho-sugar transferases"/>
    <property type="match status" value="1"/>
</dbReference>
<dbReference type="PANTHER" id="PTHR21485:SF6">
    <property type="entry name" value="N-ACYLNEURAMINATE CYTIDYLYLTRANSFERASE-RELATED"/>
    <property type="match status" value="1"/>
</dbReference>
<dbReference type="eggNOG" id="COG1083">
    <property type="taxonomic scope" value="Bacteria"/>
</dbReference>
<evidence type="ECO:0000313" key="2">
    <source>
        <dbReference type="Proteomes" id="UP000030661"/>
    </source>
</evidence>
<dbReference type="InterPro" id="IPR050793">
    <property type="entry name" value="CMP-NeuNAc_synthase"/>
</dbReference>
<evidence type="ECO:0000313" key="1">
    <source>
        <dbReference type="EMBL" id="GAK58247.1"/>
    </source>
</evidence>
<sequence length="236" mass="26541">MMMNILGIIPARGGSKGIPRKNLYLLAGQPLLWYTFQAVRTSTMLTRTILSTEDQEIAEYAMQQGIDVPFMRPPELAQDETPSLAVIQHALHALAHNFVPDVVVLLQPTAPLRQGLHIDEAVRLLVEQDAEAVVSVTTIPAHYHPYWAFALNEAHLMQPFDDRGGPQRYPRRQLLPAAYYRNGAVYVARRQLIQEQHTLYGSRPLAYIMPPAVSVNIDTLEDLQAAERSLTQAKRL</sequence>